<keyword evidence="1" id="KW-0175">Coiled coil</keyword>
<dbReference type="AlphaFoldDB" id="A0A0U5JEM4"/>
<accession>A0A0U5JEM4</accession>
<dbReference type="PATRIC" id="fig|389348.3.peg.2254"/>
<dbReference type="KEGG" id="pnl:PNK_2003"/>
<dbReference type="InParanoid" id="A0A0U5JEM4"/>
<evidence type="ECO:0000313" key="2">
    <source>
        <dbReference type="EMBL" id="CUI17607.1"/>
    </source>
</evidence>
<evidence type="ECO:0000256" key="1">
    <source>
        <dbReference type="SAM" id="Coils"/>
    </source>
</evidence>
<dbReference type="EMBL" id="LN879502">
    <property type="protein sequence ID" value="CUI17607.1"/>
    <property type="molecule type" value="Genomic_DNA"/>
</dbReference>
<sequence>MGYKTQSVLPLRRKQNLMRADHKLAWNMHNTHILHRMEVNMKKAELLKKVAQLESVNDHLLTELGYVDHLMKLVGFTNGLETVKLTARELYEAEHENNADLSS</sequence>
<evidence type="ECO:0000313" key="3">
    <source>
        <dbReference type="Proteomes" id="UP000069902"/>
    </source>
</evidence>
<feature type="coiled-coil region" evidence="1">
    <location>
        <begin position="34"/>
        <end position="63"/>
    </location>
</feature>
<reference evidence="3" key="1">
    <citation type="submission" date="2015-09" db="EMBL/GenBank/DDBJ databases">
        <authorList>
            <person name="Bertelli C."/>
        </authorList>
    </citation>
    <scope>NUCLEOTIDE SEQUENCE [LARGE SCALE GENOMIC DNA]</scope>
    <source>
        <strain evidence="3">KNic</strain>
    </source>
</reference>
<organism evidence="2 3">
    <name type="scientific">Candidatus Protochlamydia naegleriophila</name>
    <dbReference type="NCBI Taxonomy" id="389348"/>
    <lineage>
        <taxon>Bacteria</taxon>
        <taxon>Pseudomonadati</taxon>
        <taxon>Chlamydiota</taxon>
        <taxon>Chlamydiia</taxon>
        <taxon>Parachlamydiales</taxon>
        <taxon>Parachlamydiaceae</taxon>
        <taxon>Candidatus Protochlamydia</taxon>
    </lineage>
</organism>
<gene>
    <name evidence="2" type="ORF">PNK_2003</name>
</gene>
<name>A0A0U5JEM4_9BACT</name>
<protein>
    <submittedName>
        <fullName evidence="2">Uncharacterized protein</fullName>
    </submittedName>
</protein>
<dbReference type="Proteomes" id="UP000069902">
    <property type="component" value="Chromosome cPNK"/>
</dbReference>
<keyword evidence="3" id="KW-1185">Reference proteome</keyword>
<proteinExistence type="predicted"/>